<evidence type="ECO:0000256" key="9">
    <source>
        <dbReference type="ARBA" id="ARBA00029374"/>
    </source>
</evidence>
<keyword evidence="12" id="KW-1185">Reference proteome</keyword>
<dbReference type="NCBIfam" id="TIGR02486">
    <property type="entry name" value="RDH"/>
    <property type="match status" value="1"/>
</dbReference>
<accession>A0ABZ2JCI2</accession>
<name>A0ABZ2JCI2_9CHLR</name>
<dbReference type="InterPro" id="IPR006311">
    <property type="entry name" value="TAT_signal"/>
</dbReference>
<dbReference type="PROSITE" id="PS51379">
    <property type="entry name" value="4FE4S_FER_2"/>
    <property type="match status" value="1"/>
</dbReference>
<dbReference type="PROSITE" id="PS51318">
    <property type="entry name" value="TAT"/>
    <property type="match status" value="1"/>
</dbReference>
<keyword evidence="5" id="KW-0732">Signal</keyword>
<dbReference type="InterPro" id="IPR017896">
    <property type="entry name" value="4Fe4S_Fe-S-bd"/>
</dbReference>
<evidence type="ECO:0000313" key="12">
    <source>
        <dbReference type="Proteomes" id="UP001375370"/>
    </source>
</evidence>
<dbReference type="Proteomes" id="UP001375370">
    <property type="component" value="Chromosome"/>
</dbReference>
<dbReference type="EMBL" id="CP146612">
    <property type="protein sequence ID" value="WWX26100.1"/>
    <property type="molecule type" value="Genomic_DNA"/>
</dbReference>
<evidence type="ECO:0000256" key="5">
    <source>
        <dbReference type="ARBA" id="ARBA00022729"/>
    </source>
</evidence>
<dbReference type="RefSeq" id="WP_338738928.1">
    <property type="nucleotide sequence ID" value="NZ_CP146612.1"/>
</dbReference>
<protein>
    <submittedName>
        <fullName evidence="11">Reductive dehalogenase</fullName>
    </submittedName>
</protein>
<dbReference type="SUPFAM" id="SSF46548">
    <property type="entry name" value="alpha-helical ferredoxin"/>
    <property type="match status" value="1"/>
</dbReference>
<evidence type="ECO:0000256" key="4">
    <source>
        <dbReference type="ARBA" id="ARBA00022723"/>
    </source>
</evidence>
<dbReference type="PROSITE" id="PS00198">
    <property type="entry name" value="4FE4S_FER_1"/>
    <property type="match status" value="1"/>
</dbReference>
<evidence type="ECO:0000256" key="1">
    <source>
        <dbReference type="ARBA" id="ARBA00004236"/>
    </source>
</evidence>
<dbReference type="InterPro" id="IPR019546">
    <property type="entry name" value="TAT_signal_bac_arc"/>
</dbReference>
<dbReference type="InterPro" id="IPR012832">
    <property type="entry name" value="RDH"/>
</dbReference>
<evidence type="ECO:0000256" key="8">
    <source>
        <dbReference type="ARBA" id="ARBA00023136"/>
    </source>
</evidence>
<keyword evidence="6" id="KW-0408">Iron</keyword>
<comment type="cofactor">
    <cofactor evidence="9">
        <name>corrinoid</name>
        <dbReference type="ChEBI" id="CHEBI:33913"/>
    </cofactor>
</comment>
<keyword evidence="7" id="KW-0411">Iron-sulfur</keyword>
<evidence type="ECO:0000256" key="3">
    <source>
        <dbReference type="ARBA" id="ARBA00022485"/>
    </source>
</evidence>
<comment type="subcellular location">
    <subcellularLocation>
        <location evidence="1">Cell membrane</location>
    </subcellularLocation>
</comment>
<reference evidence="11 12" key="1">
    <citation type="submission" date="2024-03" db="EMBL/GenBank/DDBJ databases">
        <title>A Dehalogenimonas Isolated from Estuarine Sediments Dihaloeliminates Chlorinated Alkanes.</title>
        <authorList>
            <person name="Yang Y."/>
            <person name="Wang H."/>
        </authorList>
    </citation>
    <scope>NUCLEOTIDE SEQUENCE [LARGE SCALE GENOMIC DNA]</scope>
    <source>
        <strain evidence="11 12">W</strain>
    </source>
</reference>
<gene>
    <name evidence="11" type="ORF">V8247_03795</name>
</gene>
<feature type="domain" description="4Fe-4S ferredoxin-type" evidence="10">
    <location>
        <begin position="334"/>
        <end position="366"/>
    </location>
</feature>
<keyword evidence="2" id="KW-1003">Cell membrane</keyword>
<dbReference type="InterPro" id="IPR017900">
    <property type="entry name" value="4Fe4S_Fe_S_CS"/>
</dbReference>
<evidence type="ECO:0000313" key="11">
    <source>
        <dbReference type="EMBL" id="WWX26100.1"/>
    </source>
</evidence>
<organism evidence="11 12">
    <name type="scientific">Candidatus Dehalogenimonas loeffleri</name>
    <dbReference type="NCBI Taxonomy" id="3127115"/>
    <lineage>
        <taxon>Bacteria</taxon>
        <taxon>Bacillati</taxon>
        <taxon>Chloroflexota</taxon>
        <taxon>Dehalococcoidia</taxon>
        <taxon>Dehalococcoidales</taxon>
        <taxon>Dehalococcoidaceae</taxon>
        <taxon>Dehalogenimonas</taxon>
    </lineage>
</organism>
<evidence type="ECO:0000256" key="7">
    <source>
        <dbReference type="ARBA" id="ARBA00023014"/>
    </source>
</evidence>
<keyword evidence="8" id="KW-0472">Membrane</keyword>
<proteinExistence type="predicted"/>
<keyword evidence="4" id="KW-0479">Metal-binding</keyword>
<evidence type="ECO:0000256" key="6">
    <source>
        <dbReference type="ARBA" id="ARBA00023004"/>
    </source>
</evidence>
<evidence type="ECO:0000256" key="2">
    <source>
        <dbReference type="ARBA" id="ARBA00022475"/>
    </source>
</evidence>
<sequence length="466" mass="52164">MSNFHSTISRREFMKGIGLAGVGLGAAAAVAPAWHDLDEVTSSSPAFKHPWYVKEREYDDPTLEIDWNVFERVDRTRTVLGQRFPLTATNGTHATLHPEIAAYRAKKTEENRDIEYMKAKFPSYQGPSLRDYALSGASSATDKLGTPDFLGVSKNFTPQGPEDRGLPKWQGTPEENLQTITNAFKFFGATRVRVMELTEKSKKLVYKNEGNGKPYNFKDVDAPEVTATENVIPNKAKYVILYSCLEATDYVRQAPAPTYSGYCHGRKVCNNVHYFMGTMGFMHIEAGGFTPAAGVGAFAGTTEHSRSAMLGTSYSHGNLFRWMGRIITDMPLSPTKPIDAGIARFCVDCMTCAHSCPYESMPLGEKRWDHESPEEEKLQNYIPGFKGWRLFNFRCPRCKNCHGACVFNGGNEAIIHAVVRGTQAVTPIFNGFFADMEEAFGYGTRNPDNWWTHDVPTFQFDPTYLY</sequence>
<keyword evidence="3" id="KW-0004">4Fe-4S</keyword>
<evidence type="ECO:0000259" key="10">
    <source>
        <dbReference type="PROSITE" id="PS51379"/>
    </source>
</evidence>
<dbReference type="NCBIfam" id="TIGR01409">
    <property type="entry name" value="TAT_signal_seq"/>
    <property type="match status" value="1"/>
</dbReference>